<name>A0A2P2QCB9_RHIMU</name>
<sequence length="65" mass="7580">MVKVKIAYHCRSCRFNVLDGSLLHFLPGYMLYDPEKNLILPLDTSKPLYYETNFYLSSVTLKTAF</sequence>
<accession>A0A2P2QCB9</accession>
<reference evidence="1" key="1">
    <citation type="submission" date="2018-02" db="EMBL/GenBank/DDBJ databases">
        <title>Rhizophora mucronata_Transcriptome.</title>
        <authorList>
            <person name="Meera S.P."/>
            <person name="Sreeshan A."/>
            <person name="Augustine A."/>
        </authorList>
    </citation>
    <scope>NUCLEOTIDE SEQUENCE</scope>
    <source>
        <tissue evidence="1">Leaf</tissue>
    </source>
</reference>
<dbReference type="AlphaFoldDB" id="A0A2P2QCB9"/>
<dbReference type="EMBL" id="GGEC01084090">
    <property type="protein sequence ID" value="MBX64574.1"/>
    <property type="molecule type" value="Transcribed_RNA"/>
</dbReference>
<protein>
    <submittedName>
        <fullName evidence="1">Uncharacterized protein</fullName>
    </submittedName>
</protein>
<organism evidence="1">
    <name type="scientific">Rhizophora mucronata</name>
    <name type="common">Asiatic mangrove</name>
    <dbReference type="NCBI Taxonomy" id="61149"/>
    <lineage>
        <taxon>Eukaryota</taxon>
        <taxon>Viridiplantae</taxon>
        <taxon>Streptophyta</taxon>
        <taxon>Embryophyta</taxon>
        <taxon>Tracheophyta</taxon>
        <taxon>Spermatophyta</taxon>
        <taxon>Magnoliopsida</taxon>
        <taxon>eudicotyledons</taxon>
        <taxon>Gunneridae</taxon>
        <taxon>Pentapetalae</taxon>
        <taxon>rosids</taxon>
        <taxon>fabids</taxon>
        <taxon>Malpighiales</taxon>
        <taxon>Rhizophoraceae</taxon>
        <taxon>Rhizophora</taxon>
    </lineage>
</organism>
<proteinExistence type="predicted"/>
<evidence type="ECO:0000313" key="1">
    <source>
        <dbReference type="EMBL" id="MBX64574.1"/>
    </source>
</evidence>